<gene>
    <name evidence="3" type="ORF">DFH08DRAFT_1084344</name>
</gene>
<name>A0AAD6ZMW8_9AGAR</name>
<evidence type="ECO:0000313" key="4">
    <source>
        <dbReference type="Proteomes" id="UP001218218"/>
    </source>
</evidence>
<accession>A0AAD6ZMW8</accession>
<keyword evidence="2" id="KW-0472">Membrane</keyword>
<feature type="region of interest" description="Disordered" evidence="1">
    <location>
        <begin position="384"/>
        <end position="418"/>
    </location>
</feature>
<dbReference type="Proteomes" id="UP001218218">
    <property type="component" value="Unassembled WGS sequence"/>
</dbReference>
<evidence type="ECO:0000256" key="2">
    <source>
        <dbReference type="SAM" id="Phobius"/>
    </source>
</evidence>
<feature type="transmembrane region" description="Helical" evidence="2">
    <location>
        <begin position="41"/>
        <end position="59"/>
    </location>
</feature>
<feature type="compositionally biased region" description="Basic residues" evidence="1">
    <location>
        <begin position="392"/>
        <end position="403"/>
    </location>
</feature>
<protein>
    <submittedName>
        <fullName evidence="3">Uncharacterized protein</fullName>
    </submittedName>
</protein>
<keyword evidence="2" id="KW-0812">Transmembrane</keyword>
<feature type="region of interest" description="Disordered" evidence="1">
    <location>
        <begin position="1"/>
        <end position="25"/>
    </location>
</feature>
<organism evidence="3 4">
    <name type="scientific">Mycena albidolilacea</name>
    <dbReference type="NCBI Taxonomy" id="1033008"/>
    <lineage>
        <taxon>Eukaryota</taxon>
        <taxon>Fungi</taxon>
        <taxon>Dikarya</taxon>
        <taxon>Basidiomycota</taxon>
        <taxon>Agaricomycotina</taxon>
        <taxon>Agaricomycetes</taxon>
        <taxon>Agaricomycetidae</taxon>
        <taxon>Agaricales</taxon>
        <taxon>Marasmiineae</taxon>
        <taxon>Mycenaceae</taxon>
        <taxon>Mycena</taxon>
    </lineage>
</organism>
<reference evidence="3" key="1">
    <citation type="submission" date="2023-03" db="EMBL/GenBank/DDBJ databases">
        <title>Massive genome expansion in bonnet fungi (Mycena s.s.) driven by repeated elements and novel gene families across ecological guilds.</title>
        <authorList>
            <consortium name="Lawrence Berkeley National Laboratory"/>
            <person name="Harder C.B."/>
            <person name="Miyauchi S."/>
            <person name="Viragh M."/>
            <person name="Kuo A."/>
            <person name="Thoen E."/>
            <person name="Andreopoulos B."/>
            <person name="Lu D."/>
            <person name="Skrede I."/>
            <person name="Drula E."/>
            <person name="Henrissat B."/>
            <person name="Morin E."/>
            <person name="Kohler A."/>
            <person name="Barry K."/>
            <person name="LaButti K."/>
            <person name="Morin E."/>
            <person name="Salamov A."/>
            <person name="Lipzen A."/>
            <person name="Mereny Z."/>
            <person name="Hegedus B."/>
            <person name="Baldrian P."/>
            <person name="Stursova M."/>
            <person name="Weitz H."/>
            <person name="Taylor A."/>
            <person name="Grigoriev I.V."/>
            <person name="Nagy L.G."/>
            <person name="Martin F."/>
            <person name="Kauserud H."/>
        </authorList>
    </citation>
    <scope>NUCLEOTIDE SEQUENCE</scope>
    <source>
        <strain evidence="3">CBHHK002</strain>
    </source>
</reference>
<evidence type="ECO:0000256" key="1">
    <source>
        <dbReference type="SAM" id="MobiDB-lite"/>
    </source>
</evidence>
<proteinExistence type="predicted"/>
<comment type="caution">
    <text evidence="3">The sequence shown here is derived from an EMBL/GenBank/DDBJ whole genome shotgun (WGS) entry which is preliminary data.</text>
</comment>
<sequence>MPNLVDDAPVGPGEISLPPDSDAATEPVQLDTRLPKFRRRVFYVVAICCALLLVNFWLVRRPEKVGPGVPGAPFLDIADDARLEPYQTPENTEYCADWFMRAEDDASVSFELPTDADLLFFLSRGPISGEIFITKTPDYSKGPVEVKITAKYNRREDLERTKVCRMGAANEHGVLLWAEPRHPHGDPKRDVGFNIEVALPTGVRDYKDLTTDLALFSHRVDGFFDIWSPTLFEVVRLKTSNALISHGSLMGRAGFFQTSNSKVEGFFCGYEYAVQTSNAPIGATALMFGESAGSESQVQLKTSNGEINANLGIISDYANNILRAAVETSNAPLTLQTRLTARNASFFLDATTSAAAATLHLDPQYEGPYDLQTTVALASVIETEADDPSGTGRRRTVTRKSTGHHAQGNIYWSQDGEPPNAFERGSVKIATTVFPVELHI</sequence>
<keyword evidence="4" id="KW-1185">Reference proteome</keyword>
<evidence type="ECO:0000313" key="3">
    <source>
        <dbReference type="EMBL" id="KAJ7328812.1"/>
    </source>
</evidence>
<dbReference type="AlphaFoldDB" id="A0AAD6ZMW8"/>
<keyword evidence="2" id="KW-1133">Transmembrane helix</keyword>
<dbReference type="EMBL" id="JARIHO010000038">
    <property type="protein sequence ID" value="KAJ7328812.1"/>
    <property type="molecule type" value="Genomic_DNA"/>
</dbReference>